<dbReference type="Proteomes" id="UP000814140">
    <property type="component" value="Unassembled WGS sequence"/>
</dbReference>
<gene>
    <name evidence="1" type="ORF">BV25DRAFT_1831911</name>
</gene>
<comment type="caution">
    <text evidence="1">The sequence shown here is derived from an EMBL/GenBank/DDBJ whole genome shotgun (WGS) entry which is preliminary data.</text>
</comment>
<protein>
    <submittedName>
        <fullName evidence="1">Uncharacterized protein</fullName>
    </submittedName>
</protein>
<organism evidence="1 2">
    <name type="scientific">Artomyces pyxidatus</name>
    <dbReference type="NCBI Taxonomy" id="48021"/>
    <lineage>
        <taxon>Eukaryota</taxon>
        <taxon>Fungi</taxon>
        <taxon>Dikarya</taxon>
        <taxon>Basidiomycota</taxon>
        <taxon>Agaricomycotina</taxon>
        <taxon>Agaricomycetes</taxon>
        <taxon>Russulales</taxon>
        <taxon>Auriscalpiaceae</taxon>
        <taxon>Artomyces</taxon>
    </lineage>
</organism>
<accession>A0ACB8SLG1</accession>
<sequence>MSRPKYCHMTRYAANCLAKGENAESRPRLRGPSTSVRGERKKRAKQCVQVPGDSGCVGQHVEDTLYVLLNISSK</sequence>
<evidence type="ECO:0000313" key="2">
    <source>
        <dbReference type="Proteomes" id="UP000814140"/>
    </source>
</evidence>
<keyword evidence="2" id="KW-1185">Reference proteome</keyword>
<name>A0ACB8SLG1_9AGAM</name>
<dbReference type="EMBL" id="MU277259">
    <property type="protein sequence ID" value="KAI0056708.1"/>
    <property type="molecule type" value="Genomic_DNA"/>
</dbReference>
<reference evidence="1" key="2">
    <citation type="journal article" date="2022" name="New Phytol.">
        <title>Evolutionary transition to the ectomycorrhizal habit in the genomes of a hyperdiverse lineage of mushroom-forming fungi.</title>
        <authorList>
            <person name="Looney B."/>
            <person name="Miyauchi S."/>
            <person name="Morin E."/>
            <person name="Drula E."/>
            <person name="Courty P.E."/>
            <person name="Kohler A."/>
            <person name="Kuo A."/>
            <person name="LaButti K."/>
            <person name="Pangilinan J."/>
            <person name="Lipzen A."/>
            <person name="Riley R."/>
            <person name="Andreopoulos W."/>
            <person name="He G."/>
            <person name="Johnson J."/>
            <person name="Nolan M."/>
            <person name="Tritt A."/>
            <person name="Barry K.W."/>
            <person name="Grigoriev I.V."/>
            <person name="Nagy L.G."/>
            <person name="Hibbett D."/>
            <person name="Henrissat B."/>
            <person name="Matheny P.B."/>
            <person name="Labbe J."/>
            <person name="Martin F.M."/>
        </authorList>
    </citation>
    <scope>NUCLEOTIDE SEQUENCE</scope>
    <source>
        <strain evidence="1">HHB10654</strain>
    </source>
</reference>
<reference evidence="1" key="1">
    <citation type="submission" date="2021-03" db="EMBL/GenBank/DDBJ databases">
        <authorList>
            <consortium name="DOE Joint Genome Institute"/>
            <person name="Ahrendt S."/>
            <person name="Looney B.P."/>
            <person name="Miyauchi S."/>
            <person name="Morin E."/>
            <person name="Drula E."/>
            <person name="Courty P.E."/>
            <person name="Chicoki N."/>
            <person name="Fauchery L."/>
            <person name="Kohler A."/>
            <person name="Kuo A."/>
            <person name="Labutti K."/>
            <person name="Pangilinan J."/>
            <person name="Lipzen A."/>
            <person name="Riley R."/>
            <person name="Andreopoulos W."/>
            <person name="He G."/>
            <person name="Johnson J."/>
            <person name="Barry K.W."/>
            <person name="Grigoriev I.V."/>
            <person name="Nagy L."/>
            <person name="Hibbett D."/>
            <person name="Henrissat B."/>
            <person name="Matheny P.B."/>
            <person name="Labbe J."/>
            <person name="Martin F."/>
        </authorList>
    </citation>
    <scope>NUCLEOTIDE SEQUENCE</scope>
    <source>
        <strain evidence="1">HHB10654</strain>
    </source>
</reference>
<proteinExistence type="predicted"/>
<evidence type="ECO:0000313" key="1">
    <source>
        <dbReference type="EMBL" id="KAI0056708.1"/>
    </source>
</evidence>